<comment type="similarity">
    <text evidence="2 4">Belongs to the RPF2 family.</text>
</comment>
<feature type="region of interest" description="Disordered" evidence="5">
    <location>
        <begin position="257"/>
        <end position="319"/>
    </location>
</feature>
<sequence>MIRTVKPKNARAKRALEEREAKVVENPKTAIFVRGNQISERVGVALKELAMLKRPDSINFSKKNDIHPFESTESLEFWSSKNDASLYCVGLHSKKRPHDLVFARMFDGKVLDMMELGIEMAQGMAEFKTPKSTPGHRPLFHFASPLFETHPAMIQFKSLLLDFFNGHALEHVHLAGLEHVISITAGPLPPLPSTTSSSVSVSEASTLPIIHFRTSTIRLLHSGTRIPRMELSPMGPNFDFKIRRRQEADEDMWKQAMKKPKLDKKDVEKGLGKKRKNIETDEMGDKVGRLHMGSQDLGKLQTRKMKGLRKTSGGASEDA</sequence>
<evidence type="ECO:0000313" key="7">
    <source>
        <dbReference type="EMBL" id="CED83019.1"/>
    </source>
</evidence>
<dbReference type="EMBL" id="LN483142">
    <property type="protein sequence ID" value="CED83019.1"/>
    <property type="molecule type" value="Genomic_DNA"/>
</dbReference>
<dbReference type="AlphaFoldDB" id="A0A0F7SQP3"/>
<reference evidence="7" key="1">
    <citation type="submission" date="2014-08" db="EMBL/GenBank/DDBJ databases">
        <authorList>
            <person name="Sharma Rahul"/>
            <person name="Thines Marco"/>
        </authorList>
    </citation>
    <scope>NUCLEOTIDE SEQUENCE</scope>
</reference>
<dbReference type="GO" id="GO:0000027">
    <property type="term" value="P:ribosomal large subunit assembly"/>
    <property type="evidence" value="ECO:0007669"/>
    <property type="project" value="InterPro"/>
</dbReference>
<dbReference type="PANTHER" id="PTHR12728">
    <property type="entry name" value="BRIX DOMAIN CONTAINING PROTEIN"/>
    <property type="match status" value="1"/>
</dbReference>
<feature type="compositionally biased region" description="Basic and acidic residues" evidence="5">
    <location>
        <begin position="263"/>
        <end position="288"/>
    </location>
</feature>
<evidence type="ECO:0000256" key="2">
    <source>
        <dbReference type="ARBA" id="ARBA00010782"/>
    </source>
</evidence>
<dbReference type="GO" id="GO:0019843">
    <property type="term" value="F:rRNA binding"/>
    <property type="evidence" value="ECO:0007669"/>
    <property type="project" value="UniProtKB-UniRule"/>
</dbReference>
<dbReference type="PROSITE" id="PS50833">
    <property type="entry name" value="BRIX"/>
    <property type="match status" value="1"/>
</dbReference>
<proteinExistence type="inferred from homology"/>
<organism evidence="7">
    <name type="scientific">Phaffia rhodozyma</name>
    <name type="common">Yeast</name>
    <name type="synonym">Xanthophyllomyces dendrorhous</name>
    <dbReference type="NCBI Taxonomy" id="264483"/>
    <lineage>
        <taxon>Eukaryota</taxon>
        <taxon>Fungi</taxon>
        <taxon>Dikarya</taxon>
        <taxon>Basidiomycota</taxon>
        <taxon>Agaricomycotina</taxon>
        <taxon>Tremellomycetes</taxon>
        <taxon>Cystofilobasidiales</taxon>
        <taxon>Mrakiaceae</taxon>
        <taxon>Phaffia</taxon>
    </lineage>
</organism>
<protein>
    <recommendedName>
        <fullName evidence="4">Ribosome production factor 2 homolog</fullName>
    </recommendedName>
    <alternativeName>
        <fullName evidence="4">Ribosome biogenesis protein RPF2 homolog</fullName>
    </alternativeName>
</protein>
<comment type="subcellular location">
    <subcellularLocation>
        <location evidence="1 4">Nucleus</location>
        <location evidence="1 4">Nucleolus</location>
    </subcellularLocation>
</comment>
<evidence type="ECO:0000256" key="3">
    <source>
        <dbReference type="ARBA" id="ARBA00023242"/>
    </source>
</evidence>
<dbReference type="PANTHER" id="PTHR12728:SF0">
    <property type="entry name" value="RIBOSOME PRODUCTION FACTOR 2 HOMOLOG"/>
    <property type="match status" value="1"/>
</dbReference>
<dbReference type="GO" id="GO:0000463">
    <property type="term" value="P:maturation of LSU-rRNA from tricistronic rRNA transcript (SSU-rRNA, 5.8S rRNA, LSU-rRNA)"/>
    <property type="evidence" value="ECO:0007669"/>
    <property type="project" value="TreeGrafter"/>
</dbReference>
<dbReference type="GO" id="GO:0005730">
    <property type="term" value="C:nucleolus"/>
    <property type="evidence" value="ECO:0007669"/>
    <property type="project" value="UniProtKB-SubCell"/>
</dbReference>
<feature type="domain" description="Brix" evidence="6">
    <location>
        <begin position="28"/>
        <end position="251"/>
    </location>
</feature>
<evidence type="ECO:0000256" key="4">
    <source>
        <dbReference type="RuleBase" id="RU367086"/>
    </source>
</evidence>
<evidence type="ECO:0000259" key="6">
    <source>
        <dbReference type="PROSITE" id="PS50833"/>
    </source>
</evidence>
<name>A0A0F7SQP3_PHARH</name>
<dbReference type="SMART" id="SM00879">
    <property type="entry name" value="Brix"/>
    <property type="match status" value="1"/>
</dbReference>
<keyword evidence="3 4" id="KW-0539">Nucleus</keyword>
<evidence type="ECO:0000256" key="1">
    <source>
        <dbReference type="ARBA" id="ARBA00004604"/>
    </source>
</evidence>
<dbReference type="InterPro" id="IPR039770">
    <property type="entry name" value="Rpf2"/>
</dbReference>
<dbReference type="InterPro" id="IPR007109">
    <property type="entry name" value="Brix"/>
</dbReference>
<evidence type="ECO:0000256" key="5">
    <source>
        <dbReference type="SAM" id="MobiDB-lite"/>
    </source>
</evidence>
<accession>A0A0F7SQP3</accession>
<dbReference type="Pfam" id="PF04427">
    <property type="entry name" value="Brix"/>
    <property type="match status" value="1"/>
</dbReference>